<dbReference type="VEuPathDB" id="MicrosporidiaDB:NBO_389g0007"/>
<accession>R0KPK5</accession>
<dbReference type="HOGENOM" id="CLU_2062143_0_0_1"/>
<dbReference type="AlphaFoldDB" id="R0KPK5"/>
<dbReference type="Proteomes" id="UP000016927">
    <property type="component" value="Unassembled WGS sequence"/>
</dbReference>
<proteinExistence type="predicted"/>
<dbReference type="GO" id="GO:0008033">
    <property type="term" value="P:tRNA processing"/>
    <property type="evidence" value="ECO:0007669"/>
    <property type="project" value="UniProtKB-KW"/>
</dbReference>
<organism evidence="3 4">
    <name type="scientific">Nosema bombycis (strain CQ1 / CVCC 102059)</name>
    <name type="common">Microsporidian parasite</name>
    <name type="synonym">Pebrine of silkworm</name>
    <dbReference type="NCBI Taxonomy" id="578461"/>
    <lineage>
        <taxon>Eukaryota</taxon>
        <taxon>Fungi</taxon>
        <taxon>Fungi incertae sedis</taxon>
        <taxon>Microsporidia</taxon>
        <taxon>Nosematidae</taxon>
        <taxon>Nosema</taxon>
    </lineage>
</organism>
<evidence type="ECO:0000313" key="3">
    <source>
        <dbReference type="EMBL" id="EOB12636.1"/>
    </source>
</evidence>
<gene>
    <name evidence="3" type="ORF">NBO_389g0007</name>
</gene>
<evidence type="ECO:0000313" key="4">
    <source>
        <dbReference type="Proteomes" id="UP000016927"/>
    </source>
</evidence>
<sequence length="137" mass="16243">MQFTVVFIITEQGACAYMNILFHIPFMVLRKYRYLAIKKKLDEDNSNTVIDKIQNIAETQKGEKLLYKLVNMTLLDYLEDSKLFIIRVDRPASRDLVESIKNDENVFEVLFVSGIYKKLLKKVEIYLKRELIRCKQE</sequence>
<keyword evidence="2" id="KW-0812">Transmembrane</keyword>
<feature type="transmembrane region" description="Helical" evidence="2">
    <location>
        <begin position="6"/>
        <end position="29"/>
    </location>
</feature>
<keyword evidence="4" id="KW-1185">Reference proteome</keyword>
<keyword evidence="2" id="KW-1133">Transmembrane helix</keyword>
<dbReference type="SUPFAM" id="SSF160350">
    <property type="entry name" value="Rnp2-like"/>
    <property type="match status" value="1"/>
</dbReference>
<evidence type="ECO:0000256" key="1">
    <source>
        <dbReference type="ARBA" id="ARBA00022694"/>
    </source>
</evidence>
<dbReference type="Gene3D" id="3.30.70.3250">
    <property type="entry name" value="Ribonuclease P, Pop5 subunit"/>
    <property type="match status" value="1"/>
</dbReference>
<dbReference type="InterPro" id="IPR038085">
    <property type="entry name" value="Rnp2-like_sf"/>
</dbReference>
<reference evidence="3 4" key="1">
    <citation type="journal article" date="2013" name="BMC Genomics">
        <title>Comparative genomics of parasitic silkworm microsporidia reveal an association between genome expansion and host adaptation.</title>
        <authorList>
            <person name="Pan G."/>
            <person name="Xu J."/>
            <person name="Li T."/>
            <person name="Xia Q."/>
            <person name="Liu S.L."/>
            <person name="Zhang G."/>
            <person name="Li S."/>
            <person name="Li C."/>
            <person name="Liu H."/>
            <person name="Yang L."/>
            <person name="Liu T."/>
            <person name="Zhang X."/>
            <person name="Wu Z."/>
            <person name="Fan W."/>
            <person name="Dang X."/>
            <person name="Xiang H."/>
            <person name="Tao M."/>
            <person name="Li Y."/>
            <person name="Hu J."/>
            <person name="Li Z."/>
            <person name="Lin L."/>
            <person name="Luo J."/>
            <person name="Geng L."/>
            <person name="Wang L."/>
            <person name="Long M."/>
            <person name="Wan Y."/>
            <person name="He N."/>
            <person name="Zhang Z."/>
            <person name="Lu C."/>
            <person name="Keeling P.J."/>
            <person name="Wang J."/>
            <person name="Xiang Z."/>
            <person name="Zhou Z."/>
        </authorList>
    </citation>
    <scope>NUCLEOTIDE SEQUENCE [LARGE SCALE GENOMIC DNA]</scope>
    <source>
        <strain evidence="4">CQ1 / CVCC 102059</strain>
    </source>
</reference>
<keyword evidence="2" id="KW-0472">Membrane</keyword>
<dbReference type="OMA" id="HENNIFV"/>
<name>R0KPK5_NOSB1</name>
<keyword evidence="1" id="KW-0819">tRNA processing</keyword>
<evidence type="ECO:0000256" key="2">
    <source>
        <dbReference type="SAM" id="Phobius"/>
    </source>
</evidence>
<dbReference type="OrthoDB" id="2189070at2759"/>
<dbReference type="EMBL" id="KB909297">
    <property type="protein sequence ID" value="EOB12636.1"/>
    <property type="molecule type" value="Genomic_DNA"/>
</dbReference>
<dbReference type="GO" id="GO:1902555">
    <property type="term" value="C:endoribonuclease complex"/>
    <property type="evidence" value="ECO:0007669"/>
    <property type="project" value="UniProtKB-ARBA"/>
</dbReference>
<dbReference type="STRING" id="578461.R0KPK5"/>
<dbReference type="GO" id="GO:1990904">
    <property type="term" value="C:ribonucleoprotein complex"/>
    <property type="evidence" value="ECO:0007669"/>
    <property type="project" value="UniProtKB-ARBA"/>
</dbReference>
<protein>
    <submittedName>
        <fullName evidence="3">Uncharacterized protein</fullName>
    </submittedName>
</protein>